<evidence type="ECO:0000256" key="1">
    <source>
        <dbReference type="SAM" id="Phobius"/>
    </source>
</evidence>
<gene>
    <name evidence="2" type="ORF">HH308_06390</name>
</gene>
<dbReference type="AlphaFoldDB" id="A0A848KXC6"/>
<proteinExistence type="predicted"/>
<dbReference type="RefSeq" id="WP_170193346.1">
    <property type="nucleotide sequence ID" value="NZ_JABBNB010000005.1"/>
</dbReference>
<feature type="transmembrane region" description="Helical" evidence="1">
    <location>
        <begin position="29"/>
        <end position="48"/>
    </location>
</feature>
<protein>
    <recommendedName>
        <fullName evidence="4">Holin</fullName>
    </recommendedName>
</protein>
<comment type="caution">
    <text evidence="2">The sequence shown here is derived from an EMBL/GenBank/DDBJ whole genome shotgun (WGS) entry which is preliminary data.</text>
</comment>
<keyword evidence="1" id="KW-0812">Transmembrane</keyword>
<keyword evidence="3" id="KW-1185">Reference proteome</keyword>
<feature type="transmembrane region" description="Helical" evidence="1">
    <location>
        <begin position="54"/>
        <end position="73"/>
    </location>
</feature>
<organism evidence="2 3">
    <name type="scientific">Gordonia asplenii</name>
    <dbReference type="NCBI Taxonomy" id="2725283"/>
    <lineage>
        <taxon>Bacteria</taxon>
        <taxon>Bacillati</taxon>
        <taxon>Actinomycetota</taxon>
        <taxon>Actinomycetes</taxon>
        <taxon>Mycobacteriales</taxon>
        <taxon>Gordoniaceae</taxon>
        <taxon>Gordonia</taxon>
    </lineage>
</organism>
<keyword evidence="1" id="KW-0472">Membrane</keyword>
<dbReference type="Proteomes" id="UP000550729">
    <property type="component" value="Unassembled WGS sequence"/>
</dbReference>
<reference evidence="2 3" key="1">
    <citation type="submission" date="2020-04" db="EMBL/GenBank/DDBJ databases">
        <title>Gordonia sp. nov. TBRC 11910.</title>
        <authorList>
            <person name="Suriyachadkun C."/>
        </authorList>
    </citation>
    <scope>NUCLEOTIDE SEQUENCE [LARGE SCALE GENOMIC DNA]</scope>
    <source>
        <strain evidence="2 3">TBRC 11910</strain>
    </source>
</reference>
<dbReference type="EMBL" id="JABBNB010000005">
    <property type="protein sequence ID" value="NMO00841.1"/>
    <property type="molecule type" value="Genomic_DNA"/>
</dbReference>
<sequence>MSGPQFDLAAILREKLATQPWYRKSANTVTSILTLGVNVVWVLVSLGVDVDPTIIAGVAAAIQVLGVVGVRLTPNGVTERQIKEIEEYTGRHRRL</sequence>
<evidence type="ECO:0008006" key="4">
    <source>
        <dbReference type="Google" id="ProtNLM"/>
    </source>
</evidence>
<name>A0A848KXC6_9ACTN</name>
<keyword evidence="1" id="KW-1133">Transmembrane helix</keyword>
<evidence type="ECO:0000313" key="2">
    <source>
        <dbReference type="EMBL" id="NMO00841.1"/>
    </source>
</evidence>
<accession>A0A848KXC6</accession>
<evidence type="ECO:0000313" key="3">
    <source>
        <dbReference type="Proteomes" id="UP000550729"/>
    </source>
</evidence>